<evidence type="ECO:0008006" key="3">
    <source>
        <dbReference type="Google" id="ProtNLM"/>
    </source>
</evidence>
<accession>A0A6J8BPE3</accession>
<keyword evidence="2" id="KW-1185">Reference proteome</keyword>
<name>A0A6J8BPE3_MYTCO</name>
<gene>
    <name evidence="1" type="ORF">MCOR_20280</name>
</gene>
<dbReference type="EMBL" id="CACVKT020003600">
    <property type="protein sequence ID" value="CAC5384664.1"/>
    <property type="molecule type" value="Genomic_DNA"/>
</dbReference>
<evidence type="ECO:0000313" key="2">
    <source>
        <dbReference type="Proteomes" id="UP000507470"/>
    </source>
</evidence>
<dbReference type="InterPro" id="IPR036691">
    <property type="entry name" value="Endo/exonu/phosph_ase_sf"/>
</dbReference>
<sequence length="235" mass="27073">MVVKNTINIGYWNVNKPISKQCNKLNNNLFLKSIGKCDISGLSETKCDLSGIELDTYIVSHFTKEQHPKQKQVYDGLAILINKNVRKGVKFLENICSEYQWLILDKTFFFGFEDNMFLCFAYINSSFLKDKDFDILANLSDEISTYQDKSQVMIKGDFNARTFNLEDCISNNDDDYNDYVPVPEEYESDKIKQSRVSNDNKSCSRGKELLDMCISSRSRILDGRTFGDYQGTFTS</sequence>
<organism evidence="1 2">
    <name type="scientific">Mytilus coruscus</name>
    <name type="common">Sea mussel</name>
    <dbReference type="NCBI Taxonomy" id="42192"/>
    <lineage>
        <taxon>Eukaryota</taxon>
        <taxon>Metazoa</taxon>
        <taxon>Spiralia</taxon>
        <taxon>Lophotrochozoa</taxon>
        <taxon>Mollusca</taxon>
        <taxon>Bivalvia</taxon>
        <taxon>Autobranchia</taxon>
        <taxon>Pteriomorphia</taxon>
        <taxon>Mytilida</taxon>
        <taxon>Mytiloidea</taxon>
        <taxon>Mytilidae</taxon>
        <taxon>Mytilinae</taxon>
        <taxon>Mytilus</taxon>
    </lineage>
</organism>
<reference evidence="1 2" key="1">
    <citation type="submission" date="2020-06" db="EMBL/GenBank/DDBJ databases">
        <authorList>
            <person name="Li R."/>
            <person name="Bekaert M."/>
        </authorList>
    </citation>
    <scope>NUCLEOTIDE SEQUENCE [LARGE SCALE GENOMIC DNA]</scope>
    <source>
        <strain evidence="2">wild</strain>
    </source>
</reference>
<dbReference type="AlphaFoldDB" id="A0A6J8BPE3"/>
<evidence type="ECO:0000313" key="1">
    <source>
        <dbReference type="EMBL" id="CAC5384664.1"/>
    </source>
</evidence>
<dbReference type="SUPFAM" id="SSF56219">
    <property type="entry name" value="DNase I-like"/>
    <property type="match status" value="1"/>
</dbReference>
<proteinExistence type="predicted"/>
<protein>
    <recommendedName>
        <fullName evidence="3">Endonuclease/exonuclease/phosphatase domain-containing protein</fullName>
    </recommendedName>
</protein>
<dbReference type="Proteomes" id="UP000507470">
    <property type="component" value="Unassembled WGS sequence"/>
</dbReference>
<dbReference type="Gene3D" id="3.60.10.10">
    <property type="entry name" value="Endonuclease/exonuclease/phosphatase"/>
    <property type="match status" value="1"/>
</dbReference>
<dbReference type="OrthoDB" id="8052050at2759"/>